<dbReference type="GO" id="GO:0003677">
    <property type="term" value="F:DNA binding"/>
    <property type="evidence" value="ECO:0007669"/>
    <property type="project" value="InterPro"/>
</dbReference>
<dbReference type="Proteomes" id="UP001164390">
    <property type="component" value="Chromosome"/>
</dbReference>
<name>A0AA46TGG0_9ACTN</name>
<dbReference type="RefSeq" id="WP_271633625.1">
    <property type="nucleotide sequence ID" value="NZ_CP094970.1"/>
</dbReference>
<evidence type="ECO:0000259" key="2">
    <source>
        <dbReference type="Pfam" id="PF09339"/>
    </source>
</evidence>
<dbReference type="InterPro" id="IPR043129">
    <property type="entry name" value="ATPase_NBD"/>
</dbReference>
<dbReference type="GO" id="GO:0006355">
    <property type="term" value="P:regulation of DNA-templated transcription"/>
    <property type="evidence" value="ECO:0007669"/>
    <property type="project" value="InterPro"/>
</dbReference>
<dbReference type="SUPFAM" id="SSF53067">
    <property type="entry name" value="Actin-like ATPase domain"/>
    <property type="match status" value="1"/>
</dbReference>
<reference evidence="3" key="1">
    <citation type="submission" date="2022-01" db="EMBL/GenBank/DDBJ databases">
        <title>Nocardioidaceae gen. sp. A5X3R13.</title>
        <authorList>
            <person name="Lopez Marin M.A."/>
            <person name="Uhlik O."/>
        </authorList>
    </citation>
    <scope>NUCLEOTIDE SEQUENCE</scope>
    <source>
        <strain evidence="3">A5X3R13</strain>
    </source>
</reference>
<evidence type="ECO:0000313" key="4">
    <source>
        <dbReference type="Proteomes" id="UP001164390"/>
    </source>
</evidence>
<dbReference type="Gene3D" id="1.10.10.10">
    <property type="entry name" value="Winged helix-like DNA-binding domain superfamily/Winged helix DNA-binding domain"/>
    <property type="match status" value="1"/>
</dbReference>
<comment type="similarity">
    <text evidence="1">Belongs to the ROK (NagC/XylR) family.</text>
</comment>
<dbReference type="PANTHER" id="PTHR18964">
    <property type="entry name" value="ROK (REPRESSOR, ORF, KINASE) FAMILY"/>
    <property type="match status" value="1"/>
</dbReference>
<dbReference type="SUPFAM" id="SSF46785">
    <property type="entry name" value="Winged helix' DNA-binding domain"/>
    <property type="match status" value="1"/>
</dbReference>
<dbReference type="Pfam" id="PF09339">
    <property type="entry name" value="HTH_IclR"/>
    <property type="match status" value="1"/>
</dbReference>
<dbReference type="EMBL" id="CP094970">
    <property type="protein sequence ID" value="UYM04861.1"/>
    <property type="molecule type" value="Genomic_DNA"/>
</dbReference>
<proteinExistence type="inferred from homology"/>
<organism evidence="3 4">
    <name type="scientific">Solicola gregarius</name>
    <dbReference type="NCBI Taxonomy" id="2908642"/>
    <lineage>
        <taxon>Bacteria</taxon>
        <taxon>Bacillati</taxon>
        <taxon>Actinomycetota</taxon>
        <taxon>Actinomycetes</taxon>
        <taxon>Propionibacteriales</taxon>
        <taxon>Nocardioidaceae</taxon>
        <taxon>Solicola</taxon>
    </lineage>
</organism>
<dbReference type="Pfam" id="PF00480">
    <property type="entry name" value="ROK"/>
    <property type="match status" value="1"/>
</dbReference>
<dbReference type="AlphaFoldDB" id="A0AA46TGG0"/>
<evidence type="ECO:0000256" key="1">
    <source>
        <dbReference type="ARBA" id="ARBA00006479"/>
    </source>
</evidence>
<protein>
    <submittedName>
        <fullName evidence="3">ROK family transcriptional regulator</fullName>
    </submittedName>
</protein>
<dbReference type="PANTHER" id="PTHR18964:SF149">
    <property type="entry name" value="BIFUNCTIONAL UDP-N-ACETYLGLUCOSAMINE 2-EPIMERASE_N-ACETYLMANNOSAMINE KINASE"/>
    <property type="match status" value="1"/>
</dbReference>
<dbReference type="InterPro" id="IPR000600">
    <property type="entry name" value="ROK"/>
</dbReference>
<evidence type="ECO:0000313" key="3">
    <source>
        <dbReference type="EMBL" id="UYM04861.1"/>
    </source>
</evidence>
<accession>A0AA46TGG0</accession>
<dbReference type="KEGG" id="sgrg:L0C25_20390"/>
<keyword evidence="4" id="KW-1185">Reference proteome</keyword>
<dbReference type="Gene3D" id="3.30.420.40">
    <property type="match status" value="2"/>
</dbReference>
<dbReference type="InterPro" id="IPR005471">
    <property type="entry name" value="Tscrpt_reg_IclR_N"/>
</dbReference>
<dbReference type="InterPro" id="IPR036388">
    <property type="entry name" value="WH-like_DNA-bd_sf"/>
</dbReference>
<dbReference type="InterPro" id="IPR036390">
    <property type="entry name" value="WH_DNA-bd_sf"/>
</dbReference>
<feature type="domain" description="HTH iclR-type" evidence="2">
    <location>
        <begin position="23"/>
        <end position="65"/>
    </location>
</feature>
<gene>
    <name evidence="3" type="ORF">L0C25_20390</name>
</gene>
<sequence>MIDAGADSPAAAGVLRRHNTALVLRSLRDDGPLSRTEIARRTGLAKATVGTIVGALSAVGAVVEQPDSAPTRGRPSRPVELGGSGYAALGVEANVDYVAVVALDLAGRTLHSEQRPASTVSPRTVVEAAVGAAQRLATKGCTLIGVTAAVPGLVDVDQARVTYAPNLRWDTVELATMLREQLGPDVAVGVDNDANCAALAEVRHGAAWGVPDVVYLTGTVGIGGGIISGGEVVRGGFGHAGEVGHMRIGDPNRRCACGRLGCWEAVVGLSATVRAVGDARTPTGDPVSVAAQIAARAESDPRVRKGLDDVADWLASGAAVLANALNPSTIVLGGYFVPLGRWLLPRVRAALESDVFGGPGCRAQLSTLGLRAAATGAATQSLDEVFAGRVPLK</sequence>